<proteinExistence type="inferred from homology"/>
<dbReference type="EMBL" id="JADGJQ010000016">
    <property type="protein sequence ID" value="KAJ3180529.1"/>
    <property type="molecule type" value="Genomic_DNA"/>
</dbReference>
<dbReference type="GO" id="GO:0016433">
    <property type="term" value="F:rRNA (adenine) methyltransferase activity"/>
    <property type="evidence" value="ECO:0007669"/>
    <property type="project" value="UniProtKB-UniRule"/>
</dbReference>
<keyword evidence="2 4" id="KW-0808">Transferase</keyword>
<evidence type="ECO:0000256" key="5">
    <source>
        <dbReference type="SAM" id="MobiDB-lite"/>
    </source>
</evidence>
<protein>
    <recommendedName>
        <fullName evidence="4">25S rRNA adenine-N(1) methyltransferase</fullName>
        <ecNumber evidence="4">2.1.1.-</ecNumber>
    </recommendedName>
</protein>
<keyword evidence="1 4" id="KW-0489">Methyltransferase</keyword>
<evidence type="ECO:0000256" key="2">
    <source>
        <dbReference type="ARBA" id="ARBA00022679"/>
    </source>
</evidence>
<comment type="subcellular location">
    <subcellularLocation>
        <location evidence="4">Nucleus</location>
        <location evidence="4">Nucleolus</location>
    </subcellularLocation>
</comment>
<dbReference type="GO" id="GO:0005730">
    <property type="term" value="C:nucleolus"/>
    <property type="evidence" value="ECO:0007669"/>
    <property type="project" value="UniProtKB-SubCell"/>
</dbReference>
<dbReference type="Pfam" id="PF11968">
    <property type="entry name" value="Bmt2"/>
    <property type="match status" value="1"/>
</dbReference>
<reference evidence="6" key="1">
    <citation type="submission" date="2020-05" db="EMBL/GenBank/DDBJ databases">
        <title>Phylogenomic resolution of chytrid fungi.</title>
        <authorList>
            <person name="Stajich J.E."/>
            <person name="Amses K."/>
            <person name="Simmons R."/>
            <person name="Seto K."/>
            <person name="Myers J."/>
            <person name="Bonds A."/>
            <person name="Quandt C.A."/>
            <person name="Barry K."/>
            <person name="Liu P."/>
            <person name="Grigoriev I."/>
            <person name="Longcore J.E."/>
            <person name="James T.Y."/>
        </authorList>
    </citation>
    <scope>NUCLEOTIDE SEQUENCE</scope>
    <source>
        <strain evidence="6">JEL0379</strain>
    </source>
</reference>
<dbReference type="InterPro" id="IPR021867">
    <property type="entry name" value="Bmt2/SAMTOR"/>
</dbReference>
<organism evidence="6 7">
    <name type="scientific">Geranomyces variabilis</name>
    <dbReference type="NCBI Taxonomy" id="109894"/>
    <lineage>
        <taxon>Eukaryota</taxon>
        <taxon>Fungi</taxon>
        <taxon>Fungi incertae sedis</taxon>
        <taxon>Chytridiomycota</taxon>
        <taxon>Chytridiomycota incertae sedis</taxon>
        <taxon>Chytridiomycetes</taxon>
        <taxon>Spizellomycetales</taxon>
        <taxon>Powellomycetaceae</taxon>
        <taxon>Geranomyces</taxon>
    </lineage>
</organism>
<evidence type="ECO:0000256" key="1">
    <source>
        <dbReference type="ARBA" id="ARBA00022603"/>
    </source>
</evidence>
<dbReference type="SUPFAM" id="SSF53335">
    <property type="entry name" value="S-adenosyl-L-methionine-dependent methyltransferases"/>
    <property type="match status" value="1"/>
</dbReference>
<keyword evidence="7" id="KW-1185">Reference proteome</keyword>
<dbReference type="AlphaFoldDB" id="A0AAD5TPA2"/>
<evidence type="ECO:0000313" key="7">
    <source>
        <dbReference type="Proteomes" id="UP001212152"/>
    </source>
</evidence>
<dbReference type="Gene3D" id="3.40.50.150">
    <property type="entry name" value="Vaccinia Virus protein VP39"/>
    <property type="match status" value="1"/>
</dbReference>
<comment type="caution">
    <text evidence="6">The sequence shown here is derived from an EMBL/GenBank/DDBJ whole genome shotgun (WGS) entry which is preliminary data.</text>
</comment>
<name>A0AAD5TPA2_9FUNG</name>
<keyword evidence="3 4" id="KW-0949">S-adenosyl-L-methionine</keyword>
<evidence type="ECO:0000313" key="6">
    <source>
        <dbReference type="EMBL" id="KAJ3180529.1"/>
    </source>
</evidence>
<keyword evidence="4" id="KW-0539">Nucleus</keyword>
<feature type="region of interest" description="Disordered" evidence="5">
    <location>
        <begin position="1"/>
        <end position="45"/>
    </location>
</feature>
<evidence type="ECO:0000256" key="4">
    <source>
        <dbReference type="HAMAP-Rule" id="MF_03044"/>
    </source>
</evidence>
<dbReference type="EC" id="2.1.1.-" evidence="4"/>
<feature type="binding site" evidence="4">
    <location>
        <position position="183"/>
    </location>
    <ligand>
        <name>S-adenosyl-L-methionine</name>
        <dbReference type="ChEBI" id="CHEBI:59789"/>
    </ligand>
</feature>
<evidence type="ECO:0000256" key="3">
    <source>
        <dbReference type="ARBA" id="ARBA00022691"/>
    </source>
</evidence>
<dbReference type="HAMAP" id="MF_03044">
    <property type="entry name" value="BMT2"/>
    <property type="match status" value="1"/>
</dbReference>
<dbReference type="PANTHER" id="PTHR21008">
    <property type="entry name" value="S-ADENOSYLMETHIONINE SENSOR UPSTREAM OF MTORC1-RELATED"/>
    <property type="match status" value="1"/>
</dbReference>
<dbReference type="PANTHER" id="PTHR21008:SF1">
    <property type="entry name" value="25S RRNA (ADENINE(2142)-N(1))-METHYLTRANSFERASE"/>
    <property type="match status" value="1"/>
</dbReference>
<feature type="binding site" evidence="4">
    <location>
        <position position="163"/>
    </location>
    <ligand>
        <name>S-adenosyl-L-methionine</name>
        <dbReference type="ChEBI" id="CHEBI:59789"/>
    </ligand>
</feature>
<comment type="function">
    <text evidence="4">S-adenosyl-L-methionine-dependent methyltransferase that specifically methylates the N(1) position of an adenine present in helix 65 in 25S rRNA.</text>
</comment>
<accession>A0AAD5TPA2</accession>
<dbReference type="Proteomes" id="UP001212152">
    <property type="component" value="Unassembled WGS sequence"/>
</dbReference>
<sequence length="321" mass="35642">MAKRAKRVKPITLRNNAPPAAPPPPAAATDASDSKPRGRRKASTQKLIASYHTLNKKLHAVLKAGDSTAAGSIKTQMEAMGGLHAYQRASLRGGNEKKGLGACGSWLVQQLRAELAELRDSEAEKLVVVAENGEEEVEEVEEEAKTGSPATQQKLKLKLLDVGALDGGTYSKQASWIDVTSIDLNPQCQTVRKQDFFERPRPTGAHEKFNVLCLSLVVNFVGDPKLRGDMLIHARRFLLPRGLLFLVLPLPCVKNSRYMSHAHLLAILKSIGYELVKHHFARKLALYLLRRVEQFKLQDWTKTQMNPGIERNNFCIVVKRS</sequence>
<comment type="similarity">
    <text evidence="4">Belongs to the BMT2 family.</text>
</comment>
<dbReference type="InterPro" id="IPR029063">
    <property type="entry name" value="SAM-dependent_MTases_sf"/>
</dbReference>
<gene>
    <name evidence="6" type="ORF">HDU87_002038</name>
</gene>